<dbReference type="Proteomes" id="UP000708338">
    <property type="component" value="Unassembled WGS sequence"/>
</dbReference>
<proteinExistence type="predicted"/>
<protein>
    <submittedName>
        <fullName evidence="1">Uncharacterized protein</fullName>
    </submittedName>
</protein>
<dbReference type="EMBL" id="WQPS01000007">
    <property type="protein sequence ID" value="MBT9809570.1"/>
    <property type="molecule type" value="Genomic_DNA"/>
</dbReference>
<sequence>MRIGEVTKEKAEELANQLLGTRKLIKKDEHGYYFQSGRIRMRVSLWHIKGNKKVFQTFFLAGEWYEGEVLEVFMWIGDHYSREMFFSPHTMEEIYYEYRRNEE</sequence>
<organism evidence="1 2">
    <name type="scientific">Enterocloster citroniae</name>
    <dbReference type="NCBI Taxonomy" id="358743"/>
    <lineage>
        <taxon>Bacteria</taxon>
        <taxon>Bacillati</taxon>
        <taxon>Bacillota</taxon>
        <taxon>Clostridia</taxon>
        <taxon>Lachnospirales</taxon>
        <taxon>Lachnospiraceae</taxon>
        <taxon>Enterocloster</taxon>
    </lineage>
</organism>
<gene>
    <name evidence="1" type="ORF">GPL26_07915</name>
</gene>
<evidence type="ECO:0000313" key="2">
    <source>
        <dbReference type="Proteomes" id="UP000708338"/>
    </source>
</evidence>
<name>A0AA41FE01_9FIRM</name>
<comment type="caution">
    <text evidence="1">The sequence shown here is derived from an EMBL/GenBank/DDBJ whole genome shotgun (WGS) entry which is preliminary data.</text>
</comment>
<accession>A0AA41FE01</accession>
<dbReference type="RefSeq" id="WP_215630031.1">
    <property type="nucleotide sequence ID" value="NZ_JAWQDS010000001.1"/>
</dbReference>
<reference evidence="1" key="1">
    <citation type="journal article" date="2021" name="Gut Microbes">
        <title>A synthetic consortium of 100 gut commensals modulates the composition and function in a colon model of the microbiome of elderly subjects.</title>
        <authorList>
            <person name="Perez M."/>
            <person name="Ntemiri A."/>
            <person name="Tan H."/>
            <person name="Harris H.M.B."/>
            <person name="Roager H.M."/>
            <person name="Ribiere C."/>
            <person name="O'Toole P.W."/>
        </authorList>
    </citation>
    <scope>NUCLEOTIDE SEQUENCE</scope>
    <source>
        <strain evidence="1">MCC335</strain>
    </source>
</reference>
<dbReference type="AlphaFoldDB" id="A0AA41FE01"/>
<evidence type="ECO:0000313" key="1">
    <source>
        <dbReference type="EMBL" id="MBT9809570.1"/>
    </source>
</evidence>